<keyword evidence="2" id="KW-1185">Reference proteome</keyword>
<dbReference type="AlphaFoldDB" id="A0A2S2D149"/>
<reference evidence="2" key="1">
    <citation type="submission" date="2018-05" db="EMBL/GenBank/DDBJ databases">
        <title>Azospirillum thermophila sp. nov., a novel isolated from hot spring.</title>
        <authorList>
            <person name="Zhao Z."/>
        </authorList>
    </citation>
    <scope>NUCLEOTIDE SEQUENCE [LARGE SCALE GENOMIC DNA]</scope>
    <source>
        <strain evidence="2">CFH 70021</strain>
        <plasmid evidence="2">unnamed5</plasmid>
    </source>
</reference>
<dbReference type="KEGG" id="azz:DEW08_30520"/>
<gene>
    <name evidence="1" type="ORF">DEW08_30520</name>
</gene>
<protein>
    <recommendedName>
        <fullName evidence="3">DUF3168 domain-containing protein</fullName>
    </recommendedName>
</protein>
<name>A0A2S2D149_9PROT</name>
<dbReference type="Gene3D" id="3.30.2000.20">
    <property type="match status" value="1"/>
</dbReference>
<sequence length="144" mass="16194">MATDIAFDLLRAFVAAQWPDQAETCPISWDNEPFTPPPPYDDQDRPQHWLKVLVDGRLWDQQSIGTGDPRAERWVETGELLVLAMVPVGTGSRLCRQVLRAFAEMCRGDTGSIEFGDVTFPAIGSTDDAGNWWSMQVIIEWKRG</sequence>
<evidence type="ECO:0000313" key="2">
    <source>
        <dbReference type="Proteomes" id="UP000245629"/>
    </source>
</evidence>
<keyword evidence="1" id="KW-0614">Plasmid</keyword>
<evidence type="ECO:0000313" key="1">
    <source>
        <dbReference type="EMBL" id="AWK90350.1"/>
    </source>
</evidence>
<dbReference type="EMBL" id="CP029360">
    <property type="protein sequence ID" value="AWK90350.1"/>
    <property type="molecule type" value="Genomic_DNA"/>
</dbReference>
<geneLocation type="plasmid" evidence="1 2">
    <name>unnamed5</name>
</geneLocation>
<dbReference type="Proteomes" id="UP000245629">
    <property type="component" value="Plasmid unnamed5"/>
</dbReference>
<proteinExistence type="predicted"/>
<dbReference type="RefSeq" id="WP_109334579.1">
    <property type="nucleotide sequence ID" value="NZ_CP029360.1"/>
</dbReference>
<dbReference type="OrthoDB" id="7305894at2"/>
<evidence type="ECO:0008006" key="3">
    <source>
        <dbReference type="Google" id="ProtNLM"/>
    </source>
</evidence>
<organism evidence="1 2">
    <name type="scientific">Azospirillum thermophilum</name>
    <dbReference type="NCBI Taxonomy" id="2202148"/>
    <lineage>
        <taxon>Bacteria</taxon>
        <taxon>Pseudomonadati</taxon>
        <taxon>Pseudomonadota</taxon>
        <taxon>Alphaproteobacteria</taxon>
        <taxon>Rhodospirillales</taxon>
        <taxon>Azospirillaceae</taxon>
        <taxon>Azospirillum</taxon>
    </lineage>
</organism>
<accession>A0A2S2D149</accession>